<reference evidence="1" key="1">
    <citation type="submission" date="2020-05" db="EMBL/GenBank/DDBJ databases">
        <authorList>
            <person name="Chiriac C."/>
            <person name="Salcher M."/>
            <person name="Ghai R."/>
            <person name="Kavagutti S V."/>
        </authorList>
    </citation>
    <scope>NUCLEOTIDE SEQUENCE</scope>
</reference>
<sequence length="112" mass="12655">MALVHWMTWAWNHSVGGALKWMLIGAIRTYQLTLSPLLMPSCRFYPSCSAYALDSVKQHGAVKGFMLSTWRLMRCNPWNGGGVDPVPEHGHWRPAILSDGRPRVQASDEFEN</sequence>
<dbReference type="EMBL" id="CAFBMC010000051">
    <property type="protein sequence ID" value="CAB4901918.1"/>
    <property type="molecule type" value="Genomic_DNA"/>
</dbReference>
<dbReference type="InterPro" id="IPR002696">
    <property type="entry name" value="Membr_insert_effic_factor_YidD"/>
</dbReference>
<dbReference type="Pfam" id="PF01809">
    <property type="entry name" value="YidD"/>
    <property type="match status" value="1"/>
</dbReference>
<dbReference type="PANTHER" id="PTHR33383:SF1">
    <property type="entry name" value="MEMBRANE PROTEIN INSERTION EFFICIENCY FACTOR-RELATED"/>
    <property type="match status" value="1"/>
</dbReference>
<accession>A0A6J7G664</accession>
<name>A0A6J7G664_9ZZZZ</name>
<dbReference type="PANTHER" id="PTHR33383">
    <property type="entry name" value="MEMBRANE PROTEIN INSERTION EFFICIENCY FACTOR-RELATED"/>
    <property type="match status" value="1"/>
</dbReference>
<protein>
    <submittedName>
        <fullName evidence="1">Unannotated protein</fullName>
    </submittedName>
</protein>
<dbReference type="NCBIfam" id="TIGR00278">
    <property type="entry name" value="membrane protein insertion efficiency factor YidD"/>
    <property type="match status" value="1"/>
</dbReference>
<dbReference type="HAMAP" id="MF_00386">
    <property type="entry name" value="UPF0161_YidD"/>
    <property type="match status" value="1"/>
</dbReference>
<dbReference type="EMBL" id="CAFBPZ010000062">
    <property type="protein sequence ID" value="CAB5039428.1"/>
    <property type="molecule type" value="Genomic_DNA"/>
</dbReference>
<evidence type="ECO:0000313" key="1">
    <source>
        <dbReference type="EMBL" id="CAB4901918.1"/>
    </source>
</evidence>
<proteinExistence type="inferred from homology"/>
<gene>
    <name evidence="1" type="ORF">UFOPK3495_01005</name>
    <name evidence="2" type="ORF">UFOPK4237_00986</name>
</gene>
<organism evidence="1">
    <name type="scientific">freshwater metagenome</name>
    <dbReference type="NCBI Taxonomy" id="449393"/>
    <lineage>
        <taxon>unclassified sequences</taxon>
        <taxon>metagenomes</taxon>
        <taxon>ecological metagenomes</taxon>
    </lineage>
</organism>
<evidence type="ECO:0000313" key="2">
    <source>
        <dbReference type="EMBL" id="CAB5039428.1"/>
    </source>
</evidence>
<dbReference type="AlphaFoldDB" id="A0A6J7G664"/>
<dbReference type="SMART" id="SM01234">
    <property type="entry name" value="Haemolytic"/>
    <property type="match status" value="1"/>
</dbReference>